<keyword evidence="2" id="KW-1185">Reference proteome</keyword>
<dbReference type="GeneID" id="27903122"/>
<reference evidence="1 2" key="1">
    <citation type="journal article" date="2012" name="PLoS Pathog.">
        <title>Diverse lifestyles and strategies of plant pathogenesis encoded in the genomes of eighteen Dothideomycetes fungi.</title>
        <authorList>
            <person name="Ohm R.A."/>
            <person name="Feau N."/>
            <person name="Henrissat B."/>
            <person name="Schoch C.L."/>
            <person name="Horwitz B.A."/>
            <person name="Barry K.W."/>
            <person name="Condon B.J."/>
            <person name="Copeland A.C."/>
            <person name="Dhillon B."/>
            <person name="Glaser F."/>
            <person name="Hesse C.N."/>
            <person name="Kosti I."/>
            <person name="LaButti K."/>
            <person name="Lindquist E.A."/>
            <person name="Lucas S."/>
            <person name="Salamov A.A."/>
            <person name="Bradshaw R.E."/>
            <person name="Ciuffetti L."/>
            <person name="Hamelin R.C."/>
            <person name="Kema G.H.J."/>
            <person name="Lawrence C."/>
            <person name="Scott J.A."/>
            <person name="Spatafora J.W."/>
            <person name="Turgeon B.G."/>
            <person name="de Wit P.J.G.M."/>
            <person name="Zhong S."/>
            <person name="Goodwin S.B."/>
            <person name="Grigoriev I.V."/>
        </authorList>
    </citation>
    <scope>NUCLEOTIDE SEQUENCE [LARGE SCALE GENOMIC DNA]</scope>
    <source>
        <strain evidence="1 2">SO2202</strain>
    </source>
</reference>
<evidence type="ECO:0000313" key="2">
    <source>
        <dbReference type="Proteomes" id="UP000016931"/>
    </source>
</evidence>
<dbReference type="RefSeq" id="XP_016759252.1">
    <property type="nucleotide sequence ID" value="XM_016905985.1"/>
</dbReference>
<protein>
    <submittedName>
        <fullName evidence="1">Uncharacterized protein</fullName>
    </submittedName>
</protein>
<sequence>MSTPTLCRQCRDAERGSAVRLRWRCEQTRYAERISDLMAPNYVYSVPVKPLPRALAGMTGGDHHGDEGTGDNVRATGMLFLLLLYAAPM</sequence>
<proteinExistence type="predicted"/>
<dbReference type="HOGENOM" id="CLU_2456201_0_0_1"/>
<name>M3CDM1_SPHMS</name>
<evidence type="ECO:0000313" key="1">
    <source>
        <dbReference type="EMBL" id="EMF11131.1"/>
    </source>
</evidence>
<organism evidence="1 2">
    <name type="scientific">Sphaerulina musiva (strain SO2202)</name>
    <name type="common">Poplar stem canker fungus</name>
    <name type="synonym">Septoria musiva</name>
    <dbReference type="NCBI Taxonomy" id="692275"/>
    <lineage>
        <taxon>Eukaryota</taxon>
        <taxon>Fungi</taxon>
        <taxon>Dikarya</taxon>
        <taxon>Ascomycota</taxon>
        <taxon>Pezizomycotina</taxon>
        <taxon>Dothideomycetes</taxon>
        <taxon>Dothideomycetidae</taxon>
        <taxon>Mycosphaerellales</taxon>
        <taxon>Mycosphaerellaceae</taxon>
        <taxon>Sphaerulina</taxon>
    </lineage>
</organism>
<gene>
    <name evidence="1" type="ORF">SEPMUDRAFT_150146</name>
</gene>
<accession>M3CDM1</accession>
<dbReference type="EMBL" id="KB456266">
    <property type="protein sequence ID" value="EMF11131.1"/>
    <property type="molecule type" value="Genomic_DNA"/>
</dbReference>
<dbReference type="Proteomes" id="UP000016931">
    <property type="component" value="Unassembled WGS sequence"/>
</dbReference>
<dbReference type="AlphaFoldDB" id="M3CDM1"/>